<proteinExistence type="predicted"/>
<feature type="compositionally biased region" description="Basic residues" evidence="1">
    <location>
        <begin position="101"/>
        <end position="111"/>
    </location>
</feature>
<dbReference type="PANTHER" id="PTHR47349:SF1">
    <property type="entry name" value="AER328WP"/>
    <property type="match status" value="1"/>
</dbReference>
<dbReference type="InterPro" id="IPR029058">
    <property type="entry name" value="AB_hydrolase_fold"/>
</dbReference>
<feature type="compositionally biased region" description="Polar residues" evidence="1">
    <location>
        <begin position="75"/>
        <end position="86"/>
    </location>
</feature>
<feature type="region of interest" description="Disordered" evidence="1">
    <location>
        <begin position="69"/>
        <end position="111"/>
    </location>
</feature>
<dbReference type="Proteomes" id="UP000292447">
    <property type="component" value="Chromosome V"/>
</dbReference>
<dbReference type="InterPro" id="IPR058934">
    <property type="entry name" value="YMC020W-like"/>
</dbReference>
<feature type="compositionally biased region" description="Polar residues" evidence="1">
    <location>
        <begin position="16"/>
        <end position="25"/>
    </location>
</feature>
<reference evidence="4" key="1">
    <citation type="submission" date="2019-03" db="EMBL/GenBank/DDBJ databases">
        <title>Snf2 controls pulcherriminic acid biosynthesis and connects pigmentation and antifungal activity of the yeast Metschnikowia pulcherrima.</title>
        <authorList>
            <person name="Gore-Lloyd D."/>
            <person name="Sumann I."/>
            <person name="Brachmann A.O."/>
            <person name="Schneeberger K."/>
            <person name="Ortiz-Merino R.A."/>
            <person name="Moreno-Beltran M."/>
            <person name="Schlaefli M."/>
            <person name="Kirner P."/>
            <person name="Santos Kron A."/>
            <person name="Wolfe K.H."/>
            <person name="Piel J."/>
            <person name="Ahrens C.H."/>
            <person name="Henk D."/>
            <person name="Freimoser F.M."/>
        </authorList>
    </citation>
    <scope>NUCLEOTIDE SEQUENCE [LARGE SCALE GENOMIC DNA]</scope>
    <source>
        <strain evidence="4">APC 1.2</strain>
    </source>
</reference>
<organism evidence="3 4">
    <name type="scientific">Metschnikowia aff. pulcherrima</name>
    <dbReference type="NCBI Taxonomy" id="2163413"/>
    <lineage>
        <taxon>Eukaryota</taxon>
        <taxon>Fungi</taxon>
        <taxon>Dikarya</taxon>
        <taxon>Ascomycota</taxon>
        <taxon>Saccharomycotina</taxon>
        <taxon>Pichiomycetes</taxon>
        <taxon>Metschnikowiaceae</taxon>
        <taxon>Metschnikowia</taxon>
    </lineage>
</organism>
<name>A0A4P6XR25_9ASCO</name>
<feature type="compositionally biased region" description="Basic and acidic residues" evidence="1">
    <location>
        <begin position="205"/>
        <end position="217"/>
    </location>
</feature>
<feature type="region of interest" description="Disordered" evidence="1">
    <location>
        <begin position="252"/>
        <end position="279"/>
    </location>
</feature>
<protein>
    <recommendedName>
        <fullName evidence="2">YMC020W-like alpha/beta hydrolase domain-containing protein</fullName>
    </recommendedName>
</protein>
<dbReference type="InterPro" id="IPR058933">
    <property type="entry name" value="YMC020W-like_ab_hydrolase"/>
</dbReference>
<gene>
    <name evidence="3" type="ORF">METSCH_E02450</name>
</gene>
<evidence type="ECO:0000313" key="3">
    <source>
        <dbReference type="EMBL" id="QBM90007.1"/>
    </source>
</evidence>
<dbReference type="EMBL" id="CP034460">
    <property type="protein sequence ID" value="QBM90007.1"/>
    <property type="molecule type" value="Genomic_DNA"/>
</dbReference>
<feature type="region of interest" description="Disordered" evidence="1">
    <location>
        <begin position="132"/>
        <end position="217"/>
    </location>
</feature>
<feature type="compositionally biased region" description="Polar residues" evidence="1">
    <location>
        <begin position="187"/>
        <end position="204"/>
    </location>
</feature>
<evidence type="ECO:0000259" key="2">
    <source>
        <dbReference type="Pfam" id="PF26147"/>
    </source>
</evidence>
<feature type="compositionally biased region" description="Basic and acidic residues" evidence="1">
    <location>
        <begin position="165"/>
        <end position="174"/>
    </location>
</feature>
<evidence type="ECO:0000256" key="1">
    <source>
        <dbReference type="SAM" id="MobiDB-lite"/>
    </source>
</evidence>
<dbReference type="Pfam" id="PF26147">
    <property type="entry name" value="AB_HYDROLASE_YMC0-YMC35"/>
    <property type="match status" value="1"/>
</dbReference>
<keyword evidence="4" id="KW-1185">Reference proteome</keyword>
<feature type="domain" description="YMC020W-like alpha/beta hydrolase" evidence="2">
    <location>
        <begin position="462"/>
        <end position="821"/>
    </location>
</feature>
<dbReference type="AlphaFoldDB" id="A0A4P6XR25"/>
<dbReference type="SUPFAM" id="SSF53474">
    <property type="entry name" value="alpha/beta-Hydrolases"/>
    <property type="match status" value="1"/>
</dbReference>
<feature type="region of interest" description="Disordered" evidence="1">
    <location>
        <begin position="13"/>
        <end position="37"/>
    </location>
</feature>
<dbReference type="PANTHER" id="PTHR47349">
    <property type="entry name" value="CHROMOSOME 8, WHOLE GENOME SHOTGUN SEQUENCE"/>
    <property type="match status" value="1"/>
</dbReference>
<accession>A0A4P6XR25</accession>
<evidence type="ECO:0000313" key="4">
    <source>
        <dbReference type="Proteomes" id="UP000292447"/>
    </source>
</evidence>
<sequence length="882" mass="97485">MSRLDSAKAWLYSWGGNPTPSSDNVAKSAETPREGHKALESAAKTDIENGEFPADNCVTDSAELQKRELILKPPSQDTITTQASTGHSRETSPRRVVCKSPQKHTNKLKHKLSTTSLGSYAASTWLGWSAKTARSNSLPEEDHGAAEALEQEQSAGLDGPNTIEESVRESDHVDTLNAASRKPLSSPLVSSQRQSLPTNSTAEDADSKLSQESDAGVKDRKPMWNFWTLAEDPAKKDVPMHTRVTNTILKSTPSLPSRKELQGRPDLSTEVTADSGLNPLGGLKSDDAVLYKPHHGAKEFKEINIHKSENLAKNLLVPDWNTCLKAQGHASNSTTALKLHLTGFRSALSLRNWRDYLSHISAKLGYLSQLDDTSSEDSVSTANATTGPHMEALHFLNERTYKLYGKSLSRLPSHKRACLPNVNKIYTVANLTLKRQKLQDEHTASVLVDSGDGEALRINAGQSADVHTKKVGPLQKVNRILIIGVHGFFPTRMIRPIIGAPKGTSSKFANEAEKSVIRYLVENNMMNENEAHDISIQKIALEKEGKIFDRVDFFLQILTKWAEELNEADFIMIAAHSQGCVVSIILLARLIRRGILKNASQKRIGILAMAGVNNGPFYGIDKSLFMKAYSAIEHDSMIELFELTKFDSPQSLAYKDAIQTIVGVNVKLCLVGSINDQLVPLYSALASHVFHPNIYRACYIDSASKTPDFIKALISLCCHLQNNGYFDNNVIKEISPVLAGPLTGGGHSRIYNDGKVYDLGIKFMLDTDDIVIPKSAVITDYLEENVEANLPITNKVHVKEYNVGKIGTNPFILPWCLRGLIFNIQKNWRPVTPEITVQNGELQKSAEEEIKALYGLFDQWRPETKALKDLKFRLSGIRISKL</sequence>